<dbReference type="EMBL" id="MU853335">
    <property type="protein sequence ID" value="KAK4114967.1"/>
    <property type="molecule type" value="Genomic_DNA"/>
</dbReference>
<dbReference type="InterPro" id="IPR038516">
    <property type="entry name" value="AAR2_N_sf"/>
</dbReference>
<dbReference type="GO" id="GO:0000244">
    <property type="term" value="P:spliceosomal tri-snRNP complex assembly"/>
    <property type="evidence" value="ECO:0007669"/>
    <property type="project" value="TreeGrafter"/>
</dbReference>
<evidence type="ECO:0000256" key="1">
    <source>
        <dbReference type="SAM" id="MobiDB-lite"/>
    </source>
</evidence>
<feature type="compositionally biased region" description="Gly residues" evidence="1">
    <location>
        <begin position="394"/>
        <end position="407"/>
    </location>
</feature>
<dbReference type="InterPro" id="IPR038514">
    <property type="entry name" value="AAR2_C_sf"/>
</dbReference>
<reference evidence="3" key="2">
    <citation type="submission" date="2023-05" db="EMBL/GenBank/DDBJ databases">
        <authorList>
            <consortium name="Lawrence Berkeley National Laboratory"/>
            <person name="Steindorff A."/>
            <person name="Hensen N."/>
            <person name="Bonometti L."/>
            <person name="Westerberg I."/>
            <person name="Brannstrom I.O."/>
            <person name="Guillou S."/>
            <person name="Cros-Aarteil S."/>
            <person name="Calhoun S."/>
            <person name="Haridas S."/>
            <person name="Kuo A."/>
            <person name="Mondo S."/>
            <person name="Pangilinan J."/>
            <person name="Riley R."/>
            <person name="Labutti K."/>
            <person name="Andreopoulos B."/>
            <person name="Lipzen A."/>
            <person name="Chen C."/>
            <person name="Yanf M."/>
            <person name="Daum C."/>
            <person name="Ng V."/>
            <person name="Clum A."/>
            <person name="Ohm R."/>
            <person name="Martin F."/>
            <person name="Silar P."/>
            <person name="Natvig D."/>
            <person name="Lalanne C."/>
            <person name="Gautier V."/>
            <person name="Ament-Velasquez S.L."/>
            <person name="Kruys A."/>
            <person name="Hutchinson M.I."/>
            <person name="Powell A.J."/>
            <person name="Barry K."/>
            <person name="Miller A.N."/>
            <person name="Grigoriev I.V."/>
            <person name="Debuchy R."/>
            <person name="Gladieux P."/>
            <person name="Thoren M.H."/>
            <person name="Johannesson H."/>
        </authorList>
    </citation>
    <scope>NUCLEOTIDE SEQUENCE</scope>
    <source>
        <strain evidence="3">CBS 508.74</strain>
    </source>
</reference>
<evidence type="ECO:0000313" key="3">
    <source>
        <dbReference type="EMBL" id="KAK4114967.1"/>
    </source>
</evidence>
<dbReference type="Gene3D" id="1.25.40.550">
    <property type="entry name" value="Aar2, C-terminal domain-like"/>
    <property type="match status" value="1"/>
</dbReference>
<protein>
    <recommendedName>
        <fullName evidence="2">AAR2 N-terminal domain-containing protein</fullName>
    </recommendedName>
</protein>
<feature type="region of interest" description="Disordered" evidence="1">
    <location>
        <begin position="287"/>
        <end position="322"/>
    </location>
</feature>
<proteinExistence type="predicted"/>
<organism evidence="3 4">
    <name type="scientific">Canariomyces notabilis</name>
    <dbReference type="NCBI Taxonomy" id="2074819"/>
    <lineage>
        <taxon>Eukaryota</taxon>
        <taxon>Fungi</taxon>
        <taxon>Dikarya</taxon>
        <taxon>Ascomycota</taxon>
        <taxon>Pezizomycotina</taxon>
        <taxon>Sordariomycetes</taxon>
        <taxon>Sordariomycetidae</taxon>
        <taxon>Sordariales</taxon>
        <taxon>Chaetomiaceae</taxon>
        <taxon>Canariomyces</taxon>
    </lineage>
</organism>
<feature type="compositionally biased region" description="Acidic residues" evidence="1">
    <location>
        <begin position="411"/>
        <end position="443"/>
    </location>
</feature>
<dbReference type="PANTHER" id="PTHR12689">
    <property type="entry name" value="A1 CISTRON SPLICING FACTOR AAR2-RELATED"/>
    <property type="match status" value="1"/>
</dbReference>
<gene>
    <name evidence="3" type="ORF">N656DRAFT_842784</name>
</gene>
<dbReference type="Proteomes" id="UP001302812">
    <property type="component" value="Unassembled WGS sequence"/>
</dbReference>
<comment type="caution">
    <text evidence="3">The sequence shown here is derived from an EMBL/GenBank/DDBJ whole genome shotgun (WGS) entry which is preliminary data.</text>
</comment>
<reference evidence="3" key="1">
    <citation type="journal article" date="2023" name="Mol. Phylogenet. Evol.">
        <title>Genome-scale phylogeny and comparative genomics of the fungal order Sordariales.</title>
        <authorList>
            <person name="Hensen N."/>
            <person name="Bonometti L."/>
            <person name="Westerberg I."/>
            <person name="Brannstrom I.O."/>
            <person name="Guillou S."/>
            <person name="Cros-Aarteil S."/>
            <person name="Calhoun S."/>
            <person name="Haridas S."/>
            <person name="Kuo A."/>
            <person name="Mondo S."/>
            <person name="Pangilinan J."/>
            <person name="Riley R."/>
            <person name="LaButti K."/>
            <person name="Andreopoulos B."/>
            <person name="Lipzen A."/>
            <person name="Chen C."/>
            <person name="Yan M."/>
            <person name="Daum C."/>
            <person name="Ng V."/>
            <person name="Clum A."/>
            <person name="Steindorff A."/>
            <person name="Ohm R.A."/>
            <person name="Martin F."/>
            <person name="Silar P."/>
            <person name="Natvig D.O."/>
            <person name="Lalanne C."/>
            <person name="Gautier V."/>
            <person name="Ament-Velasquez S.L."/>
            <person name="Kruys A."/>
            <person name="Hutchinson M.I."/>
            <person name="Powell A.J."/>
            <person name="Barry K."/>
            <person name="Miller A.N."/>
            <person name="Grigoriev I.V."/>
            <person name="Debuchy R."/>
            <person name="Gladieux P."/>
            <person name="Hiltunen Thoren M."/>
            <person name="Johannesson H."/>
        </authorList>
    </citation>
    <scope>NUCLEOTIDE SEQUENCE</scope>
    <source>
        <strain evidence="3">CBS 508.74</strain>
    </source>
</reference>
<dbReference type="CDD" id="cd13777">
    <property type="entry name" value="Aar2_N"/>
    <property type="match status" value="1"/>
</dbReference>
<keyword evidence="4" id="KW-1185">Reference proteome</keyword>
<dbReference type="GeneID" id="89943187"/>
<evidence type="ECO:0000313" key="4">
    <source>
        <dbReference type="Proteomes" id="UP001302812"/>
    </source>
</evidence>
<name>A0AAN6YV69_9PEZI</name>
<feature type="compositionally biased region" description="Low complexity" evidence="1">
    <location>
        <begin position="287"/>
        <end position="310"/>
    </location>
</feature>
<dbReference type="PANTHER" id="PTHR12689:SF4">
    <property type="entry name" value="PROTEIN AAR2 HOMOLOG"/>
    <property type="match status" value="1"/>
</dbReference>
<accession>A0AAN6YV69</accession>
<dbReference type="AlphaFoldDB" id="A0AAN6YV69"/>
<feature type="domain" description="AAR2 N-terminal" evidence="2">
    <location>
        <begin position="13"/>
        <end position="150"/>
    </location>
</feature>
<dbReference type="Pfam" id="PF20981">
    <property type="entry name" value="AAR2_1st"/>
    <property type="match status" value="1"/>
</dbReference>
<dbReference type="InterPro" id="IPR007946">
    <property type="entry name" value="AAR2"/>
</dbReference>
<dbReference type="InterPro" id="IPR033647">
    <property type="entry name" value="Aar2_N"/>
</dbReference>
<dbReference type="RefSeq" id="XP_064672537.1">
    <property type="nucleotide sequence ID" value="XM_064819061.1"/>
</dbReference>
<dbReference type="Gene3D" id="2.60.34.20">
    <property type="match status" value="1"/>
</dbReference>
<feature type="region of interest" description="Disordered" evidence="1">
    <location>
        <begin position="394"/>
        <end position="445"/>
    </location>
</feature>
<evidence type="ECO:0000259" key="2">
    <source>
        <dbReference type="Pfam" id="PF20981"/>
    </source>
</evidence>
<sequence>MQAAPAWFEKGDVFELLDLPDDFIVGLDDIALTTNKCFRGFRDIPQGPHFLWVQQPGSVLRCGYWFVTGKRGTLRVKHWDSYNEVLAAPSKSDYQLESQSAHEWNETESAYPTLHPYTSRPTRGGHKPPLNPVSAQPIWHSLTWAISPVFLGWVFATKHTTAPGGKGSGERVEYPIDSLDTHTPILINEPAPSNDDPKTPQDTDKATLLAELQYTFVSGTLLSNTSCLARWWQLVLNHLLQPPPDPMPVPHHHHHHHHQLPPEGQAALLQTLHAQLFFTEHYLEASTDTNTNTDPNNNKPSSTPSVMSSSNRGTGAARRGPSADRSLYLCLPGSRTRLKAALAGYRSGLERLGATMLGGTEGLGEVGRAFAALEGWLNMLGWDLSVYGSAGGGGEEAGGGGSGGNTGIAGDDVDDDDGDDGENSDDHEEDAEEEEEEDEEDEYPVIVELDAEGREVGLVSFRD</sequence>